<dbReference type="Pfam" id="PF00300">
    <property type="entry name" value="His_Phos_1"/>
    <property type="match status" value="1"/>
</dbReference>
<dbReference type="OrthoDB" id="4287477at2"/>
<dbReference type="GO" id="GO:0004081">
    <property type="term" value="F:bis(5'-nucleosyl)-tetraphosphatase (asymmetrical) activity"/>
    <property type="evidence" value="ECO:0007669"/>
    <property type="project" value="TreeGrafter"/>
</dbReference>
<name>A0A8H2K9E8_9MICO</name>
<keyword evidence="1" id="KW-0378">Hydrolase</keyword>
<protein>
    <submittedName>
        <fullName evidence="3">8-oxo-dGTP diphosphatase</fullName>
    </submittedName>
</protein>
<dbReference type="SUPFAM" id="SSF53254">
    <property type="entry name" value="Phosphoglycerate mutase-like"/>
    <property type="match status" value="1"/>
</dbReference>
<dbReference type="Gene3D" id="3.40.50.1240">
    <property type="entry name" value="Phosphoglycerate mutase-like"/>
    <property type="match status" value="1"/>
</dbReference>
<dbReference type="PANTHER" id="PTHR21340:SF0">
    <property type="entry name" value="BIS(5'-NUCLEOSYL)-TETRAPHOSPHATASE [ASYMMETRICAL]"/>
    <property type="match status" value="1"/>
</dbReference>
<reference evidence="3 4" key="1">
    <citation type="submission" date="2019-06" db="EMBL/GenBank/DDBJ databases">
        <title>Sequencing the genomes of 1000 actinobacteria strains.</title>
        <authorList>
            <person name="Klenk H.-P."/>
        </authorList>
    </citation>
    <scope>NUCLEOTIDE SEQUENCE [LARGE SCALE GENOMIC DNA]</scope>
    <source>
        <strain evidence="3 4">DSM 21947</strain>
    </source>
</reference>
<dbReference type="InterPro" id="IPR029033">
    <property type="entry name" value="His_PPase_superfam"/>
</dbReference>
<dbReference type="SUPFAM" id="SSF55811">
    <property type="entry name" value="Nudix"/>
    <property type="match status" value="1"/>
</dbReference>
<evidence type="ECO:0000256" key="1">
    <source>
        <dbReference type="ARBA" id="ARBA00022801"/>
    </source>
</evidence>
<keyword evidence="4" id="KW-1185">Reference proteome</keyword>
<dbReference type="GO" id="GO:0006167">
    <property type="term" value="P:AMP biosynthetic process"/>
    <property type="evidence" value="ECO:0007669"/>
    <property type="project" value="TreeGrafter"/>
</dbReference>
<dbReference type="PROSITE" id="PS51462">
    <property type="entry name" value="NUDIX"/>
    <property type="match status" value="1"/>
</dbReference>
<evidence type="ECO:0000259" key="2">
    <source>
        <dbReference type="PROSITE" id="PS51462"/>
    </source>
</evidence>
<organism evidence="3 4">
    <name type="scientific">Rhodoglobus vestalii</name>
    <dbReference type="NCBI Taxonomy" id="193384"/>
    <lineage>
        <taxon>Bacteria</taxon>
        <taxon>Bacillati</taxon>
        <taxon>Actinomycetota</taxon>
        <taxon>Actinomycetes</taxon>
        <taxon>Micrococcales</taxon>
        <taxon>Microbacteriaceae</taxon>
        <taxon>Rhodoglobus</taxon>
    </lineage>
</organism>
<dbReference type="CDD" id="cd03673">
    <property type="entry name" value="NUDIX_Ap6A_hydrolase"/>
    <property type="match status" value="1"/>
</dbReference>
<dbReference type="InterPro" id="IPR013078">
    <property type="entry name" value="His_Pase_superF_clade-1"/>
</dbReference>
<evidence type="ECO:0000313" key="3">
    <source>
        <dbReference type="EMBL" id="TQO20537.1"/>
    </source>
</evidence>
<dbReference type="AlphaFoldDB" id="A0A8H2K9E8"/>
<dbReference type="InterPro" id="IPR051325">
    <property type="entry name" value="Nudix_hydrolase_domain"/>
</dbReference>
<accession>A0A8H2K9E8</accession>
<dbReference type="InterPro" id="IPR020084">
    <property type="entry name" value="NUDIX_hydrolase_CS"/>
</dbReference>
<dbReference type="PROSITE" id="PS00893">
    <property type="entry name" value="NUDIX_BOX"/>
    <property type="match status" value="1"/>
</dbReference>
<dbReference type="GO" id="GO:0006754">
    <property type="term" value="P:ATP biosynthetic process"/>
    <property type="evidence" value="ECO:0007669"/>
    <property type="project" value="TreeGrafter"/>
</dbReference>
<dbReference type="RefSeq" id="WP_141990846.1">
    <property type="nucleotide sequence ID" value="NZ_VFRA01000001.1"/>
</dbReference>
<dbReference type="Gene3D" id="3.90.79.10">
    <property type="entry name" value="Nucleoside Triphosphate Pyrophosphohydrolase"/>
    <property type="match status" value="1"/>
</dbReference>
<evidence type="ECO:0000313" key="4">
    <source>
        <dbReference type="Proteomes" id="UP000316560"/>
    </source>
</evidence>
<dbReference type="Pfam" id="PF00293">
    <property type="entry name" value="NUDIX"/>
    <property type="match status" value="1"/>
</dbReference>
<gene>
    <name evidence="3" type="ORF">FB472_2172</name>
</gene>
<comment type="caution">
    <text evidence="3">The sequence shown here is derived from an EMBL/GenBank/DDBJ whole genome shotgun (WGS) entry which is preliminary data.</text>
</comment>
<proteinExistence type="predicted"/>
<dbReference type="Proteomes" id="UP000316560">
    <property type="component" value="Unassembled WGS sequence"/>
</dbReference>
<dbReference type="PANTHER" id="PTHR21340">
    <property type="entry name" value="DIADENOSINE 5,5-P1,P4-TETRAPHOSPHATE PYROPHOSPHOHYDROLASE MUTT"/>
    <property type="match status" value="1"/>
</dbReference>
<dbReference type="EMBL" id="VFRA01000001">
    <property type="protein sequence ID" value="TQO20537.1"/>
    <property type="molecule type" value="Genomic_DNA"/>
</dbReference>
<sequence length="315" mass="34031">MSAPGSASAPVLAAGIVCWRVVDGKPRVLLVHRTAHKDVSLPKGKQDPGETLPETAVREIGEETGLRVDLGAPLGHVHYTLANGRNKFVHYWSAEVNDHDLERAKFTPTDEISSLEWLSLSKARKKVSYSHDVDVLDRFAERYEAGNARTFAMIAVRHGKAVPGETWDGPDATRPLMHRGTDQAAIIAGGIAAFAPTRIQSSTAARCLATIAPLAERTALEVKSTADLSQDAYSSTGAAINALVDKRLKKQQSTVMCSHGPVLPQIISALADASHTTPTSKLREAAMLRTGDFSVLHFARNTKKLRLVAVETHRP</sequence>
<dbReference type="InterPro" id="IPR015797">
    <property type="entry name" value="NUDIX_hydrolase-like_dom_sf"/>
</dbReference>
<dbReference type="InterPro" id="IPR000086">
    <property type="entry name" value="NUDIX_hydrolase_dom"/>
</dbReference>
<feature type="domain" description="Nudix hydrolase" evidence="2">
    <location>
        <begin position="9"/>
        <end position="141"/>
    </location>
</feature>